<dbReference type="RefSeq" id="XP_007768409.1">
    <property type="nucleotide sequence ID" value="XM_007770219.1"/>
</dbReference>
<organism evidence="1 2">
    <name type="scientific">Coniophora puteana (strain RWD-64-598)</name>
    <name type="common">Brown rot fungus</name>
    <dbReference type="NCBI Taxonomy" id="741705"/>
    <lineage>
        <taxon>Eukaryota</taxon>
        <taxon>Fungi</taxon>
        <taxon>Dikarya</taxon>
        <taxon>Basidiomycota</taxon>
        <taxon>Agaricomycotina</taxon>
        <taxon>Agaricomycetes</taxon>
        <taxon>Agaricomycetidae</taxon>
        <taxon>Boletales</taxon>
        <taxon>Coniophorineae</taxon>
        <taxon>Coniophoraceae</taxon>
        <taxon>Coniophora</taxon>
    </lineage>
</organism>
<proteinExistence type="predicted"/>
<evidence type="ECO:0000313" key="2">
    <source>
        <dbReference type="Proteomes" id="UP000053558"/>
    </source>
</evidence>
<name>A0A5M3MP59_CONPW</name>
<gene>
    <name evidence="1" type="ORF">CONPUDRAFT_82069</name>
</gene>
<dbReference type="Proteomes" id="UP000053558">
    <property type="component" value="Unassembled WGS sequence"/>
</dbReference>
<dbReference type="OMA" id="FDWRAAK"/>
<evidence type="ECO:0000313" key="1">
    <source>
        <dbReference type="EMBL" id="EIW80958.1"/>
    </source>
</evidence>
<comment type="caution">
    <text evidence="1">The sequence shown here is derived from an EMBL/GenBank/DDBJ whole genome shotgun (WGS) entry which is preliminary data.</text>
</comment>
<dbReference type="GeneID" id="19210354"/>
<dbReference type="KEGG" id="cput:CONPUDRAFT_82069"/>
<dbReference type="EMBL" id="JH711578">
    <property type="protein sequence ID" value="EIW80958.1"/>
    <property type="molecule type" value="Genomic_DNA"/>
</dbReference>
<keyword evidence="2" id="KW-1185">Reference proteome</keyword>
<dbReference type="OrthoDB" id="4708870at2759"/>
<protein>
    <submittedName>
        <fullName evidence="1">Uncharacterized protein</fullName>
    </submittedName>
</protein>
<reference evidence="2" key="1">
    <citation type="journal article" date="2012" name="Science">
        <title>The Paleozoic origin of enzymatic lignin decomposition reconstructed from 31 fungal genomes.</title>
        <authorList>
            <person name="Floudas D."/>
            <person name="Binder M."/>
            <person name="Riley R."/>
            <person name="Barry K."/>
            <person name="Blanchette R.A."/>
            <person name="Henrissat B."/>
            <person name="Martinez A.T."/>
            <person name="Otillar R."/>
            <person name="Spatafora J.W."/>
            <person name="Yadav J.S."/>
            <person name="Aerts A."/>
            <person name="Benoit I."/>
            <person name="Boyd A."/>
            <person name="Carlson A."/>
            <person name="Copeland A."/>
            <person name="Coutinho P.M."/>
            <person name="de Vries R.P."/>
            <person name="Ferreira P."/>
            <person name="Findley K."/>
            <person name="Foster B."/>
            <person name="Gaskell J."/>
            <person name="Glotzer D."/>
            <person name="Gorecki P."/>
            <person name="Heitman J."/>
            <person name="Hesse C."/>
            <person name="Hori C."/>
            <person name="Igarashi K."/>
            <person name="Jurgens J.A."/>
            <person name="Kallen N."/>
            <person name="Kersten P."/>
            <person name="Kohler A."/>
            <person name="Kuees U."/>
            <person name="Kumar T.K.A."/>
            <person name="Kuo A."/>
            <person name="LaButti K."/>
            <person name="Larrondo L.F."/>
            <person name="Lindquist E."/>
            <person name="Ling A."/>
            <person name="Lombard V."/>
            <person name="Lucas S."/>
            <person name="Lundell T."/>
            <person name="Martin R."/>
            <person name="McLaughlin D.J."/>
            <person name="Morgenstern I."/>
            <person name="Morin E."/>
            <person name="Murat C."/>
            <person name="Nagy L.G."/>
            <person name="Nolan M."/>
            <person name="Ohm R.A."/>
            <person name="Patyshakuliyeva A."/>
            <person name="Rokas A."/>
            <person name="Ruiz-Duenas F.J."/>
            <person name="Sabat G."/>
            <person name="Salamov A."/>
            <person name="Samejima M."/>
            <person name="Schmutz J."/>
            <person name="Slot J.C."/>
            <person name="St John F."/>
            <person name="Stenlid J."/>
            <person name="Sun H."/>
            <person name="Sun S."/>
            <person name="Syed K."/>
            <person name="Tsang A."/>
            <person name="Wiebenga A."/>
            <person name="Young D."/>
            <person name="Pisabarro A."/>
            <person name="Eastwood D.C."/>
            <person name="Martin F."/>
            <person name="Cullen D."/>
            <person name="Grigoriev I.V."/>
            <person name="Hibbett D.S."/>
        </authorList>
    </citation>
    <scope>NUCLEOTIDE SEQUENCE [LARGE SCALE GENOMIC DNA]</scope>
    <source>
        <strain evidence="2">RWD-64-598 SS2</strain>
    </source>
</reference>
<accession>A0A5M3MP59</accession>
<dbReference type="AlphaFoldDB" id="A0A5M3MP59"/>
<sequence>MGGRAFLQNPAFTSSSFPRLPPELYFELRDFYLSALKPLYERVEIPAEPPSKADYGDIDFLVLGPIARNASDDGSNHEDIKRALGAVDVLAMSENRTSNYAVPLKRNHHRSCNFASSDGQKYVQVDVHVCASELELRNILLIHGYGDLGMIITATARACGLSIGTKGMKMTSPHPNPPTLLTSSASEAFEFMGLSLSTWEKGFTTQEAIFRFAVTSRFFAFAKLDTSGNHKLGEERTMYGEFLSWARIHATSPGCSKDVEEVKKEALEHFGKKGEWDAMVRDKHEREWLKGHFNGRLVQEWTGLNGRGIKMVMDKIRSDAGGERMLVNKDSAELITLAQEAKAQLYLR</sequence>